<keyword evidence="11" id="KW-1185">Reference proteome</keyword>
<dbReference type="CDD" id="cd14003">
    <property type="entry name" value="STKc_AMPK-like"/>
    <property type="match status" value="1"/>
</dbReference>
<feature type="domain" description="Protein kinase" evidence="9">
    <location>
        <begin position="34"/>
        <end position="284"/>
    </location>
</feature>
<dbReference type="InterPro" id="IPR008271">
    <property type="entry name" value="Ser/Thr_kinase_AS"/>
</dbReference>
<keyword evidence="3 6" id="KW-0547">Nucleotide-binding</keyword>
<feature type="region of interest" description="Disordered" evidence="8">
    <location>
        <begin position="1"/>
        <end position="26"/>
    </location>
</feature>
<keyword evidence="5 6" id="KW-0067">ATP-binding</keyword>
<evidence type="ECO:0000256" key="8">
    <source>
        <dbReference type="SAM" id="MobiDB-lite"/>
    </source>
</evidence>
<dbReference type="EMBL" id="JAPFFF010000007">
    <property type="protein sequence ID" value="KAK8885443.1"/>
    <property type="molecule type" value="Genomic_DNA"/>
</dbReference>
<dbReference type="SUPFAM" id="SSF56112">
    <property type="entry name" value="Protein kinase-like (PK-like)"/>
    <property type="match status" value="1"/>
</dbReference>
<evidence type="ECO:0000256" key="5">
    <source>
        <dbReference type="ARBA" id="ARBA00022840"/>
    </source>
</evidence>
<dbReference type="InterPro" id="IPR017441">
    <property type="entry name" value="Protein_kinase_ATP_BS"/>
</dbReference>
<gene>
    <name evidence="10" type="ORF">M9Y10_040891</name>
</gene>
<name>A0ABR2K2X4_9EUKA</name>
<evidence type="ECO:0000256" key="4">
    <source>
        <dbReference type="ARBA" id="ARBA00022777"/>
    </source>
</evidence>
<comment type="caution">
    <text evidence="10">The sequence shown here is derived from an EMBL/GenBank/DDBJ whole genome shotgun (WGS) entry which is preliminary data.</text>
</comment>
<dbReference type="PANTHER" id="PTHR24346:SF82">
    <property type="entry name" value="KP78A-RELATED"/>
    <property type="match status" value="1"/>
</dbReference>
<keyword evidence="4" id="KW-0418">Kinase</keyword>
<dbReference type="Pfam" id="PF00069">
    <property type="entry name" value="Pkinase"/>
    <property type="match status" value="1"/>
</dbReference>
<dbReference type="PANTHER" id="PTHR24346">
    <property type="entry name" value="MAP/MICROTUBULE AFFINITY-REGULATING KINASE"/>
    <property type="match status" value="1"/>
</dbReference>
<evidence type="ECO:0000256" key="6">
    <source>
        <dbReference type="PROSITE-ProRule" id="PRU10141"/>
    </source>
</evidence>
<proteinExistence type="inferred from homology"/>
<evidence type="ECO:0000313" key="10">
    <source>
        <dbReference type="EMBL" id="KAK8885443.1"/>
    </source>
</evidence>
<dbReference type="SMART" id="SM00220">
    <property type="entry name" value="S_TKc"/>
    <property type="match status" value="1"/>
</dbReference>
<dbReference type="PROSITE" id="PS00108">
    <property type="entry name" value="PROTEIN_KINASE_ST"/>
    <property type="match status" value="1"/>
</dbReference>
<comment type="similarity">
    <text evidence="7">Belongs to the protein kinase superfamily.</text>
</comment>
<keyword evidence="2" id="KW-0808">Transferase</keyword>
<dbReference type="InterPro" id="IPR000719">
    <property type="entry name" value="Prot_kinase_dom"/>
</dbReference>
<protein>
    <recommendedName>
        <fullName evidence="9">Protein kinase domain-containing protein</fullName>
    </recommendedName>
</protein>
<dbReference type="PROSITE" id="PS50011">
    <property type="entry name" value="PROTEIN_KINASE_DOM"/>
    <property type="match status" value="1"/>
</dbReference>
<evidence type="ECO:0000256" key="1">
    <source>
        <dbReference type="ARBA" id="ARBA00022527"/>
    </source>
</evidence>
<evidence type="ECO:0000259" key="9">
    <source>
        <dbReference type="PROSITE" id="PS50011"/>
    </source>
</evidence>
<accession>A0ABR2K2X4</accession>
<dbReference type="PROSITE" id="PS00107">
    <property type="entry name" value="PROTEIN_KINASE_ATP"/>
    <property type="match status" value="1"/>
</dbReference>
<evidence type="ECO:0000256" key="2">
    <source>
        <dbReference type="ARBA" id="ARBA00022679"/>
    </source>
</evidence>
<reference evidence="10 11" key="1">
    <citation type="submission" date="2024-04" db="EMBL/GenBank/DDBJ databases">
        <title>Tritrichomonas musculus Genome.</title>
        <authorList>
            <person name="Alves-Ferreira E."/>
            <person name="Grigg M."/>
            <person name="Lorenzi H."/>
            <person name="Galac M."/>
        </authorList>
    </citation>
    <scope>NUCLEOTIDE SEQUENCE [LARGE SCALE GENOMIC DNA]</scope>
    <source>
        <strain evidence="10 11">EAF2021</strain>
    </source>
</reference>
<sequence>MAEIPKRRRSSYSERRKSLPRSIPSIPHKNINGYDITNELGKGAFSNVYKCSKLGQIYAMKVVPKSKIGNEKSIQRFQRELDSMAFINHPNIVHLHDFFVHDDDLHMVMDYCIGGELKNYIIKNDKLNEPTSALIFQQICQAIAYCHQSGVVHRDLKPENILIDKFPNIKVSDFGLCGYINDGELMTTFCGSPSYCSPECLFGKDYDGIKSDIWSLGCILFTMVTGTHPWNCLNQAVMVSQIRNAQYVVPDFISPECKDVIDSMIRVDPNSRASLDEILKKPWFKCAQKAQVLQRDGLRLLPPIIPGAQPKVEQMVKKLNRHSLKPFDLKTGLFSPVDGEERKMIQTPRRSISLECISKCGKGSGRRLIVKPLIQKKSSE</sequence>
<feature type="binding site" evidence="6">
    <location>
        <position position="61"/>
    </location>
    <ligand>
        <name>ATP</name>
        <dbReference type="ChEBI" id="CHEBI:30616"/>
    </ligand>
</feature>
<keyword evidence="1 7" id="KW-0723">Serine/threonine-protein kinase</keyword>
<evidence type="ECO:0000256" key="7">
    <source>
        <dbReference type="RuleBase" id="RU000304"/>
    </source>
</evidence>
<dbReference type="Gene3D" id="1.10.510.10">
    <property type="entry name" value="Transferase(Phosphotransferase) domain 1"/>
    <property type="match status" value="1"/>
</dbReference>
<feature type="compositionally biased region" description="Basic residues" evidence="8">
    <location>
        <begin position="1"/>
        <end position="10"/>
    </location>
</feature>
<dbReference type="Proteomes" id="UP001470230">
    <property type="component" value="Unassembled WGS sequence"/>
</dbReference>
<organism evidence="10 11">
    <name type="scientific">Tritrichomonas musculus</name>
    <dbReference type="NCBI Taxonomy" id="1915356"/>
    <lineage>
        <taxon>Eukaryota</taxon>
        <taxon>Metamonada</taxon>
        <taxon>Parabasalia</taxon>
        <taxon>Tritrichomonadida</taxon>
        <taxon>Tritrichomonadidae</taxon>
        <taxon>Tritrichomonas</taxon>
    </lineage>
</organism>
<evidence type="ECO:0000313" key="11">
    <source>
        <dbReference type="Proteomes" id="UP001470230"/>
    </source>
</evidence>
<dbReference type="InterPro" id="IPR011009">
    <property type="entry name" value="Kinase-like_dom_sf"/>
</dbReference>
<evidence type="ECO:0000256" key="3">
    <source>
        <dbReference type="ARBA" id="ARBA00022741"/>
    </source>
</evidence>